<dbReference type="GO" id="GO:0003677">
    <property type="term" value="F:DNA binding"/>
    <property type="evidence" value="ECO:0007669"/>
    <property type="project" value="UniProtKB-KW"/>
</dbReference>
<evidence type="ECO:0000256" key="4">
    <source>
        <dbReference type="ARBA" id="ARBA00022840"/>
    </source>
</evidence>
<dbReference type="NCBIfam" id="TIGR02168">
    <property type="entry name" value="SMC_prok_B"/>
    <property type="match status" value="1"/>
</dbReference>
<evidence type="ECO:0000259" key="8">
    <source>
        <dbReference type="SMART" id="SM00968"/>
    </source>
</evidence>
<reference evidence="9" key="1">
    <citation type="submission" date="2020-05" db="EMBL/GenBank/DDBJ databases">
        <authorList>
            <person name="Chiriac C."/>
            <person name="Salcher M."/>
            <person name="Ghai R."/>
            <person name="Kavagutti S V."/>
        </authorList>
    </citation>
    <scope>NUCLEOTIDE SEQUENCE</scope>
</reference>
<keyword evidence="3" id="KW-0547">Nucleotide-binding</keyword>
<dbReference type="InterPro" id="IPR024704">
    <property type="entry name" value="SMC"/>
</dbReference>
<organism evidence="9">
    <name type="scientific">freshwater metagenome</name>
    <dbReference type="NCBI Taxonomy" id="449393"/>
    <lineage>
        <taxon>unclassified sequences</taxon>
        <taxon>metagenomes</taxon>
        <taxon>ecological metagenomes</taxon>
    </lineage>
</organism>
<dbReference type="Pfam" id="PF02463">
    <property type="entry name" value="SMC_N"/>
    <property type="match status" value="1"/>
</dbReference>
<dbReference type="SMART" id="SM00968">
    <property type="entry name" value="SMC_hinge"/>
    <property type="match status" value="1"/>
</dbReference>
<feature type="coiled-coil region" evidence="7">
    <location>
        <begin position="471"/>
        <end position="498"/>
    </location>
</feature>
<dbReference type="Gene3D" id="1.20.1060.20">
    <property type="match status" value="1"/>
</dbReference>
<dbReference type="InterPro" id="IPR036277">
    <property type="entry name" value="SMC_hinge_sf"/>
</dbReference>
<feature type="coiled-coil region" evidence="7">
    <location>
        <begin position="394"/>
        <end position="442"/>
    </location>
</feature>
<dbReference type="InterPro" id="IPR010935">
    <property type="entry name" value="SMC_hinge"/>
</dbReference>
<dbReference type="InterPro" id="IPR011890">
    <property type="entry name" value="SMC_prok"/>
</dbReference>
<dbReference type="Gene3D" id="3.40.50.300">
    <property type="entry name" value="P-loop containing nucleotide triphosphate hydrolases"/>
    <property type="match status" value="2"/>
</dbReference>
<dbReference type="PIRSF" id="PIRSF005719">
    <property type="entry name" value="SMC"/>
    <property type="match status" value="1"/>
</dbReference>
<dbReference type="GO" id="GO:0030261">
    <property type="term" value="P:chromosome condensation"/>
    <property type="evidence" value="ECO:0007669"/>
    <property type="project" value="InterPro"/>
</dbReference>
<dbReference type="AlphaFoldDB" id="A0A6J6DFD7"/>
<gene>
    <name evidence="9" type="ORF">UFOPK1493_01892</name>
</gene>
<dbReference type="HAMAP" id="MF_01894">
    <property type="entry name" value="Smc_prok"/>
    <property type="match status" value="1"/>
</dbReference>
<dbReference type="GO" id="GO:0005694">
    <property type="term" value="C:chromosome"/>
    <property type="evidence" value="ECO:0007669"/>
    <property type="project" value="InterPro"/>
</dbReference>
<feature type="coiled-coil region" evidence="7">
    <location>
        <begin position="675"/>
        <end position="758"/>
    </location>
</feature>
<dbReference type="GO" id="GO:0005524">
    <property type="term" value="F:ATP binding"/>
    <property type="evidence" value="ECO:0007669"/>
    <property type="project" value="UniProtKB-KW"/>
</dbReference>
<feature type="domain" description="SMC hinge" evidence="8">
    <location>
        <begin position="508"/>
        <end position="619"/>
    </location>
</feature>
<dbReference type="SUPFAM" id="SSF52540">
    <property type="entry name" value="P-loop containing nucleoside triphosphate hydrolases"/>
    <property type="match status" value="1"/>
</dbReference>
<evidence type="ECO:0000256" key="5">
    <source>
        <dbReference type="ARBA" id="ARBA00023054"/>
    </source>
</evidence>
<name>A0A6J6DFD7_9ZZZZ</name>
<dbReference type="InterPro" id="IPR003395">
    <property type="entry name" value="RecF/RecN/SMC_N"/>
</dbReference>
<dbReference type="EMBL" id="CAEZSR010000065">
    <property type="protein sequence ID" value="CAB4562741.1"/>
    <property type="molecule type" value="Genomic_DNA"/>
</dbReference>
<keyword evidence="6" id="KW-0238">DNA-binding</keyword>
<evidence type="ECO:0000256" key="1">
    <source>
        <dbReference type="ARBA" id="ARBA00004496"/>
    </source>
</evidence>
<keyword evidence="4" id="KW-0067">ATP-binding</keyword>
<dbReference type="GO" id="GO:0005737">
    <property type="term" value="C:cytoplasm"/>
    <property type="evidence" value="ECO:0007669"/>
    <property type="project" value="UniProtKB-SubCell"/>
</dbReference>
<evidence type="ECO:0000313" key="9">
    <source>
        <dbReference type="EMBL" id="CAB4562741.1"/>
    </source>
</evidence>
<evidence type="ECO:0000256" key="2">
    <source>
        <dbReference type="ARBA" id="ARBA00022490"/>
    </source>
</evidence>
<keyword evidence="2" id="KW-0963">Cytoplasm</keyword>
<dbReference type="SUPFAM" id="SSF75553">
    <property type="entry name" value="Smc hinge domain"/>
    <property type="match status" value="1"/>
</dbReference>
<dbReference type="FunFam" id="3.40.50.300:FF:000901">
    <property type="entry name" value="Chromosome partition protein Smc"/>
    <property type="match status" value="1"/>
</dbReference>
<feature type="coiled-coil region" evidence="7">
    <location>
        <begin position="167"/>
        <end position="215"/>
    </location>
</feature>
<sequence>MFLKSLTLKGFKSFADSTTMVLEPGVTVVVGPNGSGKSNVVDAIAWVLGAQAPSSVRSQKMDDVIFAGTAKRPALGRAEVILTLDNSSGVLPIEFTEVTISRTLFRTGESEYAINGVNCRLLDVQELLSDAGVGRQQHVIVSQGQIDAVLNARPEERRAIIEEAAGVLKYRRRKEKSERRLDATEASLLRVQDLLREVRRQLRPLERQAEAARRHGDLVAELKALQLFLAGREIAGLRSRLTSFAATKLELDATERELRTELAALDTSVMAAEAELTARGDTDLGDEMVRVEQLRERARGIAAVMVERRRSLERDRGQLMDGGVVANLEADAARLRDELASVVADLAAVGPEAETLTAQEEEFAEHRRATLSTINDVTSSTTAASAAAEVRGELRSMQNGLGRAESEARRMETRLESLRQRVERFEVEIVRLKAACEQANESEAPLVAEVEAAEARRIAAEAAADVTAQARQDAAEELSRWRARAEALSLALETARERAGAEHLAGVDGALGTLLDLVEIDAGWEPSVEAALGDALLAVVVADPATGRRALESLRASNVNGAVLSLGLAGAAPAVPTPAQGSPVRPHVRSRNAAVERLLDGVLAHAVRADDFDRAVDIAMANPAAVVVTADGDRFGPSGWRLGASGGGATAAALDEATERLGIAEGELARRDHAAQAARAELQAARQSEADLTRRLDQHDASFTASAEALARAQAERRETAAEVEAVERSLAEAVDRIARERARITELESLVPALEADEAAEAEAAKARGELRAQLDARAAVLASQRKDLEVRNAGLHERQAFLERRLEETERRLAADVEARAAAAERRVAVERSLVALERLAVLVDAHRHVIEGRHMELLEIRRRQSDEVREIASRLDALRRRRNAAERELDENRERQRRLELEDAEARLRLETAVEAVRRDHDVEPSVAEAAELPELPESTNPAARVRELERELRLMGPINPLALEEFNELQERHTFLESQLEDVRETRRELLRVIKAVDQEIQSVFASAFADVSSHFTHLFSTLFPGGSGKLVLTQPDDLLNTGIEVEAKPSGKNVKKLSLLSGGERSLTALAYLFAVFRSRPSPFYVMDEVEAALDDVNLHRFLGLVAEFRREAQLLIVSHQKRTMEAGDCLLGVTMQPGGSSKVVTEKVGASA</sequence>
<comment type="subcellular location">
    <subcellularLocation>
        <location evidence="1">Cytoplasm</location>
    </subcellularLocation>
</comment>
<keyword evidence="5 7" id="KW-0175">Coiled coil</keyword>
<protein>
    <submittedName>
        <fullName evidence="9">Unannotated protein</fullName>
    </submittedName>
</protein>
<feature type="coiled-coil region" evidence="7">
    <location>
        <begin position="970"/>
        <end position="1004"/>
    </location>
</feature>
<dbReference type="InterPro" id="IPR027417">
    <property type="entry name" value="P-loop_NTPase"/>
</dbReference>
<dbReference type="Pfam" id="PF06470">
    <property type="entry name" value="SMC_hinge"/>
    <property type="match status" value="1"/>
</dbReference>
<proteinExistence type="inferred from homology"/>
<evidence type="ECO:0000256" key="3">
    <source>
        <dbReference type="ARBA" id="ARBA00022741"/>
    </source>
</evidence>
<dbReference type="PANTHER" id="PTHR43977">
    <property type="entry name" value="STRUCTURAL MAINTENANCE OF CHROMOSOMES PROTEIN 3"/>
    <property type="match status" value="1"/>
</dbReference>
<feature type="coiled-coil region" evidence="7">
    <location>
        <begin position="864"/>
        <end position="905"/>
    </location>
</feature>
<dbReference type="GO" id="GO:0007062">
    <property type="term" value="P:sister chromatid cohesion"/>
    <property type="evidence" value="ECO:0007669"/>
    <property type="project" value="InterPro"/>
</dbReference>
<dbReference type="GO" id="GO:0016887">
    <property type="term" value="F:ATP hydrolysis activity"/>
    <property type="evidence" value="ECO:0007669"/>
    <property type="project" value="InterPro"/>
</dbReference>
<evidence type="ECO:0000256" key="6">
    <source>
        <dbReference type="ARBA" id="ARBA00023125"/>
    </source>
</evidence>
<accession>A0A6J6DFD7</accession>
<evidence type="ECO:0000256" key="7">
    <source>
        <dbReference type="SAM" id="Coils"/>
    </source>
</evidence>